<accession>A0AAW0CD12</accession>
<keyword evidence="1" id="KW-0175">Coiled coil</keyword>
<dbReference type="EMBL" id="JAYKXP010000048">
    <property type="protein sequence ID" value="KAK7037288.1"/>
    <property type="molecule type" value="Genomic_DNA"/>
</dbReference>
<evidence type="ECO:0000313" key="3">
    <source>
        <dbReference type="EMBL" id="KAK7037288.1"/>
    </source>
</evidence>
<proteinExistence type="predicted"/>
<feature type="coiled-coil region" evidence="1">
    <location>
        <begin position="186"/>
        <end position="272"/>
    </location>
</feature>
<protein>
    <recommendedName>
        <fullName evidence="5">Clr5 domain-containing protein</fullName>
    </recommendedName>
</protein>
<dbReference type="AlphaFoldDB" id="A0AAW0CD12"/>
<reference evidence="3 4" key="1">
    <citation type="submission" date="2024-01" db="EMBL/GenBank/DDBJ databases">
        <title>A draft genome for a cacao thread blight-causing isolate of Paramarasmius palmivorus.</title>
        <authorList>
            <person name="Baruah I.K."/>
            <person name="Bukari Y."/>
            <person name="Amoako-Attah I."/>
            <person name="Meinhardt L.W."/>
            <person name="Bailey B.A."/>
            <person name="Cohen S.P."/>
        </authorList>
    </citation>
    <scope>NUCLEOTIDE SEQUENCE [LARGE SCALE GENOMIC DNA]</scope>
    <source>
        <strain evidence="3 4">GH-12</strain>
    </source>
</reference>
<dbReference type="Proteomes" id="UP001383192">
    <property type="component" value="Unassembled WGS sequence"/>
</dbReference>
<sequence>MDNVYKRFETNPENAWQWEEESDDAWLRRICGSSDVPLHSQTVELLRELGDYPNIEAWKEKFHEYFGRKPRLDEAKSTSTNVSKDRVPTPLAPRSGPHHRYDYEHPEQALGQLNLRPPPATSASLAPRLVEDTPLSSAIPGPVSTCSAAHKPSWALSLAGPSPTSLRLDLRSQTEIEVSCNTASLDNALRELLNSKNSEISQLQDEKSSLAAENDQLQEQLNTIQALILVAQRLTDTTNALDAERAEGGTLKQGMEEKLESLAKELADERARVIGFEQVIEGLNGEISQLPRTTRSHDHHVGDKTAMKAEVENLEALLQKAWRENTELHC</sequence>
<evidence type="ECO:0000256" key="1">
    <source>
        <dbReference type="SAM" id="Coils"/>
    </source>
</evidence>
<evidence type="ECO:0000313" key="4">
    <source>
        <dbReference type="Proteomes" id="UP001383192"/>
    </source>
</evidence>
<feature type="region of interest" description="Disordered" evidence="2">
    <location>
        <begin position="73"/>
        <end position="99"/>
    </location>
</feature>
<comment type="caution">
    <text evidence="3">The sequence shown here is derived from an EMBL/GenBank/DDBJ whole genome shotgun (WGS) entry which is preliminary data.</text>
</comment>
<keyword evidence="4" id="KW-1185">Reference proteome</keyword>
<name>A0AAW0CD12_9AGAR</name>
<gene>
    <name evidence="3" type="ORF">VNI00_011279</name>
</gene>
<organism evidence="3 4">
    <name type="scientific">Paramarasmius palmivorus</name>
    <dbReference type="NCBI Taxonomy" id="297713"/>
    <lineage>
        <taxon>Eukaryota</taxon>
        <taxon>Fungi</taxon>
        <taxon>Dikarya</taxon>
        <taxon>Basidiomycota</taxon>
        <taxon>Agaricomycotina</taxon>
        <taxon>Agaricomycetes</taxon>
        <taxon>Agaricomycetidae</taxon>
        <taxon>Agaricales</taxon>
        <taxon>Marasmiineae</taxon>
        <taxon>Marasmiaceae</taxon>
        <taxon>Paramarasmius</taxon>
    </lineage>
</organism>
<evidence type="ECO:0000256" key="2">
    <source>
        <dbReference type="SAM" id="MobiDB-lite"/>
    </source>
</evidence>
<evidence type="ECO:0008006" key="5">
    <source>
        <dbReference type="Google" id="ProtNLM"/>
    </source>
</evidence>